<keyword evidence="2" id="KW-1185">Reference proteome</keyword>
<proteinExistence type="predicted"/>
<reference evidence="1" key="1">
    <citation type="submission" date="2022-11" db="EMBL/GenBank/DDBJ databases">
        <title>Isolation and characterization of PLA-degrading bacterium Massilia sp. from Antarctic soil.</title>
        <authorList>
            <person name="Sato K."/>
            <person name="Gomez-Fuentes C."/>
            <person name="Ahmad S.A."/>
            <person name="Zulkharnain A."/>
        </authorList>
    </citation>
    <scope>NUCLEOTIDE SEQUENCE</scope>
    <source>
        <strain evidence="1">N-3</strain>
    </source>
</reference>
<gene>
    <name evidence="1" type="ORF">MasN3_05340</name>
</gene>
<organism evidence="1 2">
    <name type="scientific">Massilia varians</name>
    <dbReference type="NCBI Taxonomy" id="457921"/>
    <lineage>
        <taxon>Bacteria</taxon>
        <taxon>Pseudomonadati</taxon>
        <taxon>Pseudomonadota</taxon>
        <taxon>Betaproteobacteria</taxon>
        <taxon>Burkholderiales</taxon>
        <taxon>Oxalobacteraceae</taxon>
        <taxon>Telluria group</taxon>
        <taxon>Massilia</taxon>
    </lineage>
</organism>
<dbReference type="EMBL" id="AP026966">
    <property type="protein sequence ID" value="BDT57040.1"/>
    <property type="molecule type" value="Genomic_DNA"/>
</dbReference>
<evidence type="ECO:0000313" key="1">
    <source>
        <dbReference type="EMBL" id="BDT57040.1"/>
    </source>
</evidence>
<name>A0ABM8C1J5_9BURK</name>
<evidence type="ECO:0000313" key="2">
    <source>
        <dbReference type="Proteomes" id="UP001163336"/>
    </source>
</evidence>
<sequence length="73" mass="8646">MIALNLNNNGRKILIPNTFSRFVKFRGSQRLVIVSQEDNGWYALHIKDCLGTNRSIWLQEIRYLKSVRVRLRD</sequence>
<dbReference type="Proteomes" id="UP001163336">
    <property type="component" value="Chromosome"/>
</dbReference>
<accession>A0ABM8C1J5</accession>
<protein>
    <submittedName>
        <fullName evidence="1">Uncharacterized protein</fullName>
    </submittedName>
</protein>